<dbReference type="PANTHER" id="PTHR42866">
    <property type="entry name" value="3-DEOXY-MANNO-OCTULOSONATE CYTIDYLYLTRANSFERASE"/>
    <property type="match status" value="1"/>
</dbReference>
<keyword evidence="1" id="KW-0175">Coiled coil</keyword>
<dbReference type="AlphaFoldDB" id="A0AAU9D597"/>
<dbReference type="Proteomes" id="UP001321582">
    <property type="component" value="Chromosome"/>
</dbReference>
<evidence type="ECO:0000313" key="2">
    <source>
        <dbReference type="EMBL" id="BDU51154.1"/>
    </source>
</evidence>
<evidence type="ECO:0000313" key="3">
    <source>
        <dbReference type="Proteomes" id="UP001321582"/>
    </source>
</evidence>
<dbReference type="EMBL" id="AP027059">
    <property type="protein sequence ID" value="BDU51154.1"/>
    <property type="molecule type" value="Genomic_DNA"/>
</dbReference>
<dbReference type="Gene3D" id="3.90.550.10">
    <property type="entry name" value="Spore Coat Polysaccharide Biosynthesis Protein SpsA, Chain A"/>
    <property type="match status" value="1"/>
</dbReference>
<sequence>MKIGCIIQARMSSSRLAGKVAQFLPFDSGITVLEQVIRRVKKSKKIDKIIVATTTNEDDNEIIKIANREQVDFYRGLEENVLSRYYLSAKKSNLDIIVRITSDCPCIDWEIIDELIQKHIKEKNDYTTNALKRSFPHGLDAEIINFKVLEEAYNNAKEKFEIEHVTPYIYKSHSEKFKIGILEAQDELRAPNIRITLDTKEDYILLCAVYDFLYMKNRYFRAEDIIKLFNEKKWLYNINNKIEQKKVCKNLNEEIDEAIRLLNNQDLDRAKNYLKEKYYG</sequence>
<evidence type="ECO:0008006" key="4">
    <source>
        <dbReference type="Google" id="ProtNLM"/>
    </source>
</evidence>
<dbReference type="GO" id="GO:0005829">
    <property type="term" value="C:cytosol"/>
    <property type="evidence" value="ECO:0007669"/>
    <property type="project" value="TreeGrafter"/>
</dbReference>
<dbReference type="KEGG" id="haby:HLVA_17230"/>
<dbReference type="Pfam" id="PF02348">
    <property type="entry name" value="CTP_transf_3"/>
    <property type="match status" value="1"/>
</dbReference>
<evidence type="ECO:0000256" key="1">
    <source>
        <dbReference type="SAM" id="Coils"/>
    </source>
</evidence>
<protein>
    <recommendedName>
        <fullName evidence="4">Acylneuraminate cytidylyltransferase</fullName>
    </recommendedName>
</protein>
<feature type="coiled-coil region" evidence="1">
    <location>
        <begin position="241"/>
        <end position="268"/>
    </location>
</feature>
<accession>A0AAU9D597</accession>
<dbReference type="InterPro" id="IPR003329">
    <property type="entry name" value="Cytidylyl_trans"/>
</dbReference>
<dbReference type="RefSeq" id="WP_307903995.1">
    <property type="nucleotide sequence ID" value="NZ_AP027059.1"/>
</dbReference>
<dbReference type="CDD" id="cd02518">
    <property type="entry name" value="GT2_SpsF"/>
    <property type="match status" value="1"/>
</dbReference>
<reference evidence="2 3" key="1">
    <citation type="submission" date="2022-11" db="EMBL/GenBank/DDBJ databases">
        <title>Haliovirga abyssi gen. nov., sp. nov., a mesophilic fermentative bacterium isolated from the Iheya North hydrothermal field and the proposal of Haliovirgaceae fam. nov.</title>
        <authorList>
            <person name="Miyazaki U."/>
            <person name="Tame A."/>
            <person name="Miyazaki J."/>
            <person name="Takai K."/>
            <person name="Sawayama S."/>
            <person name="Kitajima M."/>
            <person name="Okamoto A."/>
            <person name="Nakagawa S."/>
        </authorList>
    </citation>
    <scope>NUCLEOTIDE SEQUENCE [LARGE SCALE GENOMIC DNA]</scope>
    <source>
        <strain evidence="2 3">IC12</strain>
    </source>
</reference>
<dbReference type="PANTHER" id="PTHR42866:SF1">
    <property type="entry name" value="SPORE COAT POLYSACCHARIDE BIOSYNTHESIS PROTEIN SPSF"/>
    <property type="match status" value="1"/>
</dbReference>
<dbReference type="InterPro" id="IPR029044">
    <property type="entry name" value="Nucleotide-diphossugar_trans"/>
</dbReference>
<keyword evidence="3" id="KW-1185">Reference proteome</keyword>
<name>A0AAU9D597_9FUSO</name>
<organism evidence="2 3">
    <name type="scientific">Haliovirga abyssi</name>
    <dbReference type="NCBI Taxonomy" id="2996794"/>
    <lineage>
        <taxon>Bacteria</taxon>
        <taxon>Fusobacteriati</taxon>
        <taxon>Fusobacteriota</taxon>
        <taxon>Fusobacteriia</taxon>
        <taxon>Fusobacteriales</taxon>
        <taxon>Haliovirgaceae</taxon>
        <taxon>Haliovirga</taxon>
    </lineage>
</organism>
<proteinExistence type="predicted"/>
<dbReference type="SUPFAM" id="SSF53448">
    <property type="entry name" value="Nucleotide-diphospho-sugar transferases"/>
    <property type="match status" value="1"/>
</dbReference>
<gene>
    <name evidence="2" type="ORF">HLVA_17230</name>
</gene>